<dbReference type="InterPro" id="IPR020846">
    <property type="entry name" value="MFS_dom"/>
</dbReference>
<dbReference type="PANTHER" id="PTHR23507">
    <property type="entry name" value="ZGC:174356"/>
    <property type="match status" value="1"/>
</dbReference>
<evidence type="ECO:0000256" key="2">
    <source>
        <dbReference type="ARBA" id="ARBA00022692"/>
    </source>
</evidence>
<keyword evidence="2 6" id="KW-0812">Transmembrane</keyword>
<evidence type="ECO:0000256" key="5">
    <source>
        <dbReference type="SAM" id="MobiDB-lite"/>
    </source>
</evidence>
<evidence type="ECO:0000256" key="3">
    <source>
        <dbReference type="ARBA" id="ARBA00022989"/>
    </source>
</evidence>
<sequence length="592" mass="63993">MDSPIQDPLIGSEAGAEGILGGNRVSGSSLIGGGLGPKRTPDSQGYQHEETEARETSPLMYGSGGGAPTRAGEIDDWEGVPWHRKPSVFWLLPPFCLFTMAFGGVTVPRLNVILALICQQYYTDNGYTGNLILPVLMGGENDKQCKEPEVQALVSKFMLYMSLVAGILSAFTSPRLGSLSDRYGRRLAMAFSSFGLLASEITTILAAKYPDLFSVDILLFGSLIDGICGSFMLGMALSYSYGADCTSPARRAVAFGYFQGCLFLGIAIGPVLGGLLIEKTNNILSVFYLALGAHAVFISYVVFFMPESLSERRMVLAREKHKREQMELREGTPKHWWDSFNPTNLLRPLTILFPTGRGSSARLRLNLMLLAATDCVLFGVGIGSITVILIYAEAKFDWGNFESSIYVSIVNCFRVTMLFVVLPLVVTFFRRGSTEQNLHRGCDALDINLIRFSIAVETTGYLSYALAQRGGQFTTAGVLTALGGIGSPTLQSSLTKHIPPDKTGKLLGATALLHSLARVVAPTYVSTVVFNLVYASTVATYPQTVFVCLSSTFGIAVVCSLFLTPGVFWNDADEGDGEEETQEEQAPLLSSG</sequence>
<dbReference type="PROSITE" id="PS50850">
    <property type="entry name" value="MFS"/>
    <property type="match status" value="1"/>
</dbReference>
<dbReference type="GO" id="GO:0016020">
    <property type="term" value="C:membrane"/>
    <property type="evidence" value="ECO:0007669"/>
    <property type="project" value="UniProtKB-SubCell"/>
</dbReference>
<feature type="transmembrane region" description="Helical" evidence="6">
    <location>
        <begin position="367"/>
        <end position="392"/>
    </location>
</feature>
<dbReference type="EMBL" id="LN891213">
    <property type="protein sequence ID" value="CUS07372.1"/>
    <property type="molecule type" value="Genomic_DNA"/>
</dbReference>
<keyword evidence="3 6" id="KW-1133">Transmembrane helix</keyword>
<dbReference type="Pfam" id="PF07690">
    <property type="entry name" value="MFS_1"/>
    <property type="match status" value="1"/>
</dbReference>
<dbReference type="InterPro" id="IPR011701">
    <property type="entry name" value="MFS"/>
</dbReference>
<feature type="region of interest" description="Disordered" evidence="5">
    <location>
        <begin position="1"/>
        <end position="69"/>
    </location>
</feature>
<evidence type="ECO:0000313" key="8">
    <source>
        <dbReference type="EMBL" id="CUS07372.1"/>
    </source>
</evidence>
<feature type="compositionally biased region" description="Acidic residues" evidence="5">
    <location>
        <begin position="572"/>
        <end position="583"/>
    </location>
</feature>
<keyword evidence="4 6" id="KW-0472">Membrane</keyword>
<evidence type="ECO:0000259" key="7">
    <source>
        <dbReference type="PROSITE" id="PS50850"/>
    </source>
</evidence>
<feature type="transmembrane region" description="Helical" evidence="6">
    <location>
        <begin position="283"/>
        <end position="304"/>
    </location>
</feature>
<feature type="region of interest" description="Disordered" evidence="5">
    <location>
        <begin position="572"/>
        <end position="592"/>
    </location>
</feature>
<evidence type="ECO:0000256" key="4">
    <source>
        <dbReference type="ARBA" id="ARBA00023136"/>
    </source>
</evidence>
<evidence type="ECO:0000256" key="1">
    <source>
        <dbReference type="ARBA" id="ARBA00004141"/>
    </source>
</evidence>
<feature type="transmembrane region" description="Helical" evidence="6">
    <location>
        <begin position="515"/>
        <end position="535"/>
    </location>
</feature>
<dbReference type="SUPFAM" id="SSF103473">
    <property type="entry name" value="MFS general substrate transporter"/>
    <property type="match status" value="1"/>
</dbReference>
<accession>A0A292PIP6</accession>
<proteinExistence type="predicted"/>
<keyword evidence="9" id="KW-1185">Reference proteome</keyword>
<dbReference type="Proteomes" id="UP001412239">
    <property type="component" value="Unassembled WGS sequence"/>
</dbReference>
<name>A0A292PIP6_9PEZI</name>
<organism evidence="8 9">
    <name type="scientific">Tuber aestivum</name>
    <name type="common">summer truffle</name>
    <dbReference type="NCBI Taxonomy" id="59557"/>
    <lineage>
        <taxon>Eukaryota</taxon>
        <taxon>Fungi</taxon>
        <taxon>Dikarya</taxon>
        <taxon>Ascomycota</taxon>
        <taxon>Pezizomycotina</taxon>
        <taxon>Pezizomycetes</taxon>
        <taxon>Pezizales</taxon>
        <taxon>Tuberaceae</taxon>
        <taxon>Tuber</taxon>
    </lineage>
</organism>
<feature type="transmembrane region" description="Helical" evidence="6">
    <location>
        <begin position="254"/>
        <end position="277"/>
    </location>
</feature>
<dbReference type="InterPro" id="IPR036259">
    <property type="entry name" value="MFS_trans_sf"/>
</dbReference>
<feature type="transmembrane region" description="Helical" evidence="6">
    <location>
        <begin position="404"/>
        <end position="429"/>
    </location>
</feature>
<feature type="transmembrane region" description="Helical" evidence="6">
    <location>
        <begin position="88"/>
        <end position="107"/>
    </location>
</feature>
<dbReference type="Gene3D" id="1.20.1250.20">
    <property type="entry name" value="MFS general substrate transporter like domains"/>
    <property type="match status" value="1"/>
</dbReference>
<dbReference type="GO" id="GO:0022857">
    <property type="term" value="F:transmembrane transporter activity"/>
    <property type="evidence" value="ECO:0007669"/>
    <property type="project" value="InterPro"/>
</dbReference>
<dbReference type="PANTHER" id="PTHR23507:SF40">
    <property type="entry name" value="TETRACYCLINE-EFFLUX TRANSPORTER"/>
    <property type="match status" value="1"/>
</dbReference>
<protein>
    <recommendedName>
        <fullName evidence="7">Major facilitator superfamily (MFS) profile domain-containing protein</fullName>
    </recommendedName>
</protein>
<reference evidence="8" key="1">
    <citation type="submission" date="2015-10" db="EMBL/GenBank/DDBJ databases">
        <authorList>
            <person name="Regsiter A."/>
            <person name="william w."/>
        </authorList>
    </citation>
    <scope>NUCLEOTIDE SEQUENCE</scope>
    <source>
        <strain evidence="8">Montdore</strain>
    </source>
</reference>
<feature type="transmembrane region" description="Helical" evidence="6">
    <location>
        <begin position="188"/>
        <end position="207"/>
    </location>
</feature>
<gene>
    <name evidence="8" type="ORF">GSTUAT00008525001</name>
</gene>
<dbReference type="AlphaFoldDB" id="A0A292PIP6"/>
<comment type="subcellular location">
    <subcellularLocation>
        <location evidence="1">Membrane</location>
        <topology evidence="1">Multi-pass membrane protein</topology>
    </subcellularLocation>
</comment>
<feature type="domain" description="Major facilitator superfamily (MFS) profile" evidence="7">
    <location>
        <begin position="97"/>
        <end position="568"/>
    </location>
</feature>
<feature type="transmembrane region" description="Helical" evidence="6">
    <location>
        <begin position="157"/>
        <end position="176"/>
    </location>
</feature>
<evidence type="ECO:0000313" key="9">
    <source>
        <dbReference type="Proteomes" id="UP001412239"/>
    </source>
</evidence>
<feature type="transmembrane region" description="Helical" evidence="6">
    <location>
        <begin position="219"/>
        <end position="242"/>
    </location>
</feature>
<evidence type="ECO:0000256" key="6">
    <source>
        <dbReference type="SAM" id="Phobius"/>
    </source>
</evidence>
<feature type="transmembrane region" description="Helical" evidence="6">
    <location>
        <begin position="541"/>
        <end position="563"/>
    </location>
</feature>